<dbReference type="STRING" id="1817772.A2527_06500"/>
<dbReference type="Pfam" id="PF13646">
    <property type="entry name" value="HEAT_2"/>
    <property type="match status" value="1"/>
</dbReference>
<dbReference type="Gene3D" id="1.25.10.10">
    <property type="entry name" value="Leucine-rich Repeat Variant"/>
    <property type="match status" value="1"/>
</dbReference>
<evidence type="ECO:0000313" key="2">
    <source>
        <dbReference type="Proteomes" id="UP000178449"/>
    </source>
</evidence>
<sequence length="218" mass="24292">MLEERHLLALDQLSNAVSSVERQNAYQMLLSYETAGEIKEADLLMLLGEADPVVQSHARGALARLGSEAAKPKILKLFAETNDPILLEEILETFTIYGTEDFIEAVIKRLANPIKKKGFFAKRVEGPIMEQLFDKDFVLRQILIPSIKYLGASRSPKAVKVLNSLIEHDDPMIRLNCLAAYDKIGVLPGPAKLAEMSKNDPSALVRDEAQILIEKHSR</sequence>
<protein>
    <recommendedName>
        <fullName evidence="3">HEAT repeat domain-containing protein</fullName>
    </recommendedName>
</protein>
<dbReference type="InterPro" id="IPR016024">
    <property type="entry name" value="ARM-type_fold"/>
</dbReference>
<dbReference type="AlphaFoldDB" id="A0A1F6GA49"/>
<proteinExistence type="predicted"/>
<dbReference type="EMBL" id="MFNE01000030">
    <property type="protein sequence ID" value="OGG94985.1"/>
    <property type="molecule type" value="Genomic_DNA"/>
</dbReference>
<dbReference type="SUPFAM" id="SSF48371">
    <property type="entry name" value="ARM repeat"/>
    <property type="match status" value="1"/>
</dbReference>
<accession>A0A1F6GA49</accession>
<dbReference type="InterPro" id="IPR011989">
    <property type="entry name" value="ARM-like"/>
</dbReference>
<gene>
    <name evidence="1" type="ORF">A2527_06500</name>
</gene>
<evidence type="ECO:0008006" key="3">
    <source>
        <dbReference type="Google" id="ProtNLM"/>
    </source>
</evidence>
<evidence type="ECO:0000313" key="1">
    <source>
        <dbReference type="EMBL" id="OGG94985.1"/>
    </source>
</evidence>
<organism evidence="1 2">
    <name type="scientific">Candidatus Lambdaproteobacteria bacterium RIFOXYD2_FULL_50_16</name>
    <dbReference type="NCBI Taxonomy" id="1817772"/>
    <lineage>
        <taxon>Bacteria</taxon>
        <taxon>Pseudomonadati</taxon>
        <taxon>Pseudomonadota</taxon>
        <taxon>Candidatus Lambdaproteobacteria</taxon>
    </lineage>
</organism>
<name>A0A1F6GA49_9PROT</name>
<dbReference type="Proteomes" id="UP000178449">
    <property type="component" value="Unassembled WGS sequence"/>
</dbReference>
<comment type="caution">
    <text evidence="1">The sequence shown here is derived from an EMBL/GenBank/DDBJ whole genome shotgun (WGS) entry which is preliminary data.</text>
</comment>
<reference evidence="1 2" key="1">
    <citation type="journal article" date="2016" name="Nat. Commun.">
        <title>Thousands of microbial genomes shed light on interconnected biogeochemical processes in an aquifer system.</title>
        <authorList>
            <person name="Anantharaman K."/>
            <person name="Brown C.T."/>
            <person name="Hug L.A."/>
            <person name="Sharon I."/>
            <person name="Castelle C.J."/>
            <person name="Probst A.J."/>
            <person name="Thomas B.C."/>
            <person name="Singh A."/>
            <person name="Wilkins M.J."/>
            <person name="Karaoz U."/>
            <person name="Brodie E.L."/>
            <person name="Williams K.H."/>
            <person name="Hubbard S.S."/>
            <person name="Banfield J.F."/>
        </authorList>
    </citation>
    <scope>NUCLEOTIDE SEQUENCE [LARGE SCALE GENOMIC DNA]</scope>
</reference>